<feature type="region of interest" description="Disordered" evidence="1">
    <location>
        <begin position="46"/>
        <end position="93"/>
    </location>
</feature>
<organism evidence="2 3">
    <name type="scientific">Saprospira grandis (strain Lewin)</name>
    <dbReference type="NCBI Taxonomy" id="984262"/>
    <lineage>
        <taxon>Bacteria</taxon>
        <taxon>Pseudomonadati</taxon>
        <taxon>Bacteroidota</taxon>
        <taxon>Saprospiria</taxon>
        <taxon>Saprospirales</taxon>
        <taxon>Saprospiraceae</taxon>
        <taxon>Saprospira</taxon>
    </lineage>
</organism>
<dbReference type="STRING" id="984262.SGRA_3141"/>
<dbReference type="KEGG" id="sgn:SGRA_3141"/>
<feature type="compositionally biased region" description="Basic and acidic residues" evidence="1">
    <location>
        <begin position="53"/>
        <end position="65"/>
    </location>
</feature>
<dbReference type="AlphaFoldDB" id="H6KZU3"/>
<dbReference type="HOGENOM" id="CLU_2397894_0_0_10"/>
<sequence length="93" mass="10293">MNSKKLNQRIEETGLLFGFCLRRLRRLQNASSSYLDGLAFFCTFGPKGAKRPPRSEATRLRDGKWGGEAADQTAKGSAGPSRPASHDRARPDR</sequence>
<feature type="compositionally biased region" description="Basic and acidic residues" evidence="1">
    <location>
        <begin position="84"/>
        <end position="93"/>
    </location>
</feature>
<accession>H6KZU3</accession>
<evidence type="ECO:0000313" key="2">
    <source>
        <dbReference type="EMBL" id="AFC25869.1"/>
    </source>
</evidence>
<proteinExistence type="predicted"/>
<protein>
    <submittedName>
        <fullName evidence="2">Uncharacterized protein</fullName>
    </submittedName>
</protein>
<evidence type="ECO:0000256" key="1">
    <source>
        <dbReference type="SAM" id="MobiDB-lite"/>
    </source>
</evidence>
<reference evidence="2 3" key="1">
    <citation type="journal article" date="2012" name="Stand. Genomic Sci.">
        <title>Complete genome sequencing and analysis of Saprospira grandis str. Lewin, a predatory marine bacterium.</title>
        <authorList>
            <person name="Saw J.H."/>
            <person name="Yuryev A."/>
            <person name="Kanbe M."/>
            <person name="Hou S."/>
            <person name="Young A.G."/>
            <person name="Aizawa S."/>
            <person name="Alam M."/>
        </authorList>
    </citation>
    <scope>NUCLEOTIDE SEQUENCE [LARGE SCALE GENOMIC DNA]</scope>
    <source>
        <strain evidence="2 3">Lewin</strain>
    </source>
</reference>
<dbReference type="EMBL" id="CP002831">
    <property type="protein sequence ID" value="AFC25869.1"/>
    <property type="molecule type" value="Genomic_DNA"/>
</dbReference>
<name>H6KZU3_SAPGL</name>
<dbReference type="Proteomes" id="UP000007519">
    <property type="component" value="Chromosome"/>
</dbReference>
<keyword evidence="3" id="KW-1185">Reference proteome</keyword>
<gene>
    <name evidence="2" type="ordered locus">SGRA_3141</name>
</gene>
<evidence type="ECO:0000313" key="3">
    <source>
        <dbReference type="Proteomes" id="UP000007519"/>
    </source>
</evidence>